<gene>
    <name evidence="1" type="ORF">BLA6863_05617</name>
</gene>
<dbReference type="Proteomes" id="UP000494170">
    <property type="component" value="Unassembled WGS sequence"/>
</dbReference>
<evidence type="ECO:0000313" key="2">
    <source>
        <dbReference type="Proteomes" id="UP000494170"/>
    </source>
</evidence>
<evidence type="ECO:0008006" key="3">
    <source>
        <dbReference type="Google" id="ProtNLM"/>
    </source>
</evidence>
<accession>A0A6P2Q0P3</accession>
<protein>
    <recommendedName>
        <fullName evidence="3">Type VI secretion protein</fullName>
    </recommendedName>
</protein>
<dbReference type="Pfam" id="PF12059">
    <property type="entry name" value="DUF3540"/>
    <property type="match status" value="1"/>
</dbReference>
<proteinExistence type="predicted"/>
<sequence length="213" mass="22837">MAAPYSTWSKRDMTMTILQSPDVSEARARDSGLQDPVPTSLKRPVAAGPVGYMTIGRVSEPALDGTWWVTTEPGGAPRLARTAVSCLVKPQPDDLVQLYLSTGDCWVLSILERRGDAASVALDFGKASVLLQARDVRVQAHDRLDLEAAHIASRAEVVTQAAAERHAHVSGTDAMHAGNTFIHTERHLSVHAQSAIVTADALLKMDAGQIHMG</sequence>
<dbReference type="AlphaFoldDB" id="A0A6P2Q0P3"/>
<reference evidence="1 2" key="1">
    <citation type="submission" date="2019-09" db="EMBL/GenBank/DDBJ databases">
        <authorList>
            <person name="Depoorter E."/>
        </authorList>
    </citation>
    <scope>NUCLEOTIDE SEQUENCE [LARGE SCALE GENOMIC DNA]</scope>
    <source>
        <strain evidence="1">LMG 6863</strain>
    </source>
</reference>
<evidence type="ECO:0000313" key="1">
    <source>
        <dbReference type="EMBL" id="VWC16308.1"/>
    </source>
</evidence>
<dbReference type="EMBL" id="CABVPY010000047">
    <property type="protein sequence ID" value="VWC16308.1"/>
    <property type="molecule type" value="Genomic_DNA"/>
</dbReference>
<organism evidence="1 2">
    <name type="scientific">Burkholderia lata (strain ATCC 17760 / DSM 23089 / LMG 22485 / NCIMB 9086 / R18194 / 383)</name>
    <dbReference type="NCBI Taxonomy" id="482957"/>
    <lineage>
        <taxon>Bacteria</taxon>
        <taxon>Pseudomonadati</taxon>
        <taxon>Pseudomonadota</taxon>
        <taxon>Betaproteobacteria</taxon>
        <taxon>Burkholderiales</taxon>
        <taxon>Burkholderiaceae</taxon>
        <taxon>Burkholderia</taxon>
        <taxon>Burkholderia cepacia complex</taxon>
    </lineage>
</organism>
<dbReference type="InterPro" id="IPR021927">
    <property type="entry name" value="DUF3540"/>
</dbReference>
<name>A0A6P2Q0P3_BURL3</name>